<dbReference type="AlphaFoldDB" id="H3DNK3"/>
<dbReference type="InParanoid" id="H3DNK3"/>
<organism evidence="11 12">
    <name type="scientific">Tetraodon nigroviridis</name>
    <name type="common">Spotted green pufferfish</name>
    <name type="synonym">Chelonodon nigroviridis</name>
    <dbReference type="NCBI Taxonomy" id="99883"/>
    <lineage>
        <taxon>Eukaryota</taxon>
        <taxon>Metazoa</taxon>
        <taxon>Chordata</taxon>
        <taxon>Craniata</taxon>
        <taxon>Vertebrata</taxon>
        <taxon>Euteleostomi</taxon>
        <taxon>Actinopterygii</taxon>
        <taxon>Neopterygii</taxon>
        <taxon>Teleostei</taxon>
        <taxon>Neoteleostei</taxon>
        <taxon>Acanthomorphata</taxon>
        <taxon>Eupercaria</taxon>
        <taxon>Tetraodontiformes</taxon>
        <taxon>Tetradontoidea</taxon>
        <taxon>Tetraodontidae</taxon>
        <taxon>Tetraodon</taxon>
    </lineage>
</organism>
<dbReference type="SUPFAM" id="SSF55753">
    <property type="entry name" value="Actin depolymerizing proteins"/>
    <property type="match status" value="5"/>
</dbReference>
<evidence type="ECO:0000256" key="2">
    <source>
        <dbReference type="ARBA" id="ARBA00004245"/>
    </source>
</evidence>
<dbReference type="InterPro" id="IPR007122">
    <property type="entry name" value="Villin/Gelsolin"/>
</dbReference>
<dbReference type="PROSITE" id="PS51089">
    <property type="entry name" value="HP"/>
    <property type="match status" value="1"/>
</dbReference>
<keyword evidence="4" id="KW-0963">Cytoplasm</keyword>
<dbReference type="Pfam" id="PF02209">
    <property type="entry name" value="VHP"/>
    <property type="match status" value="1"/>
</dbReference>
<keyword evidence="8" id="KW-0206">Cytoskeleton</keyword>
<evidence type="ECO:0000256" key="4">
    <source>
        <dbReference type="ARBA" id="ARBA00022490"/>
    </source>
</evidence>
<dbReference type="PRINTS" id="PR00597">
    <property type="entry name" value="GELSOLIN"/>
</dbReference>
<dbReference type="SUPFAM" id="SSF47050">
    <property type="entry name" value="VHP, Villin headpiece domain"/>
    <property type="match status" value="1"/>
</dbReference>
<keyword evidence="5" id="KW-0677">Repeat</keyword>
<dbReference type="CDD" id="cd11289">
    <property type="entry name" value="gelsolin_S2_like"/>
    <property type="match status" value="1"/>
</dbReference>
<dbReference type="GeneTree" id="ENSGT00940000166361"/>
<evidence type="ECO:0000256" key="8">
    <source>
        <dbReference type="ARBA" id="ARBA00023212"/>
    </source>
</evidence>
<dbReference type="GO" id="GO:0051016">
    <property type="term" value="P:barbed-end actin filament capping"/>
    <property type="evidence" value="ECO:0007669"/>
    <property type="project" value="TreeGrafter"/>
</dbReference>
<feature type="region of interest" description="Disordered" evidence="9">
    <location>
        <begin position="38"/>
        <end position="79"/>
    </location>
</feature>
<protein>
    <submittedName>
        <fullName evidence="11">Supervillin d</fullName>
    </submittedName>
</protein>
<evidence type="ECO:0000256" key="6">
    <source>
        <dbReference type="ARBA" id="ARBA00023136"/>
    </source>
</evidence>
<evidence type="ECO:0000313" key="12">
    <source>
        <dbReference type="Proteomes" id="UP000007303"/>
    </source>
</evidence>
<keyword evidence="7" id="KW-0009">Actin-binding</keyword>
<dbReference type="GO" id="GO:0051015">
    <property type="term" value="F:actin filament binding"/>
    <property type="evidence" value="ECO:0007669"/>
    <property type="project" value="InterPro"/>
</dbReference>
<dbReference type="SMART" id="SM00262">
    <property type="entry name" value="GEL"/>
    <property type="match status" value="4"/>
</dbReference>
<dbReference type="GO" id="GO:0008154">
    <property type="term" value="P:actin polymerization or depolymerization"/>
    <property type="evidence" value="ECO:0007669"/>
    <property type="project" value="TreeGrafter"/>
</dbReference>
<evidence type="ECO:0000256" key="9">
    <source>
        <dbReference type="SAM" id="MobiDB-lite"/>
    </source>
</evidence>
<dbReference type="Gene3D" id="1.10.950.10">
    <property type="entry name" value="Villin headpiece domain"/>
    <property type="match status" value="1"/>
</dbReference>
<dbReference type="GO" id="GO:0005737">
    <property type="term" value="C:cytoplasm"/>
    <property type="evidence" value="ECO:0007669"/>
    <property type="project" value="TreeGrafter"/>
</dbReference>
<dbReference type="GO" id="GO:0051014">
    <property type="term" value="P:actin filament severing"/>
    <property type="evidence" value="ECO:0007669"/>
    <property type="project" value="TreeGrafter"/>
</dbReference>
<dbReference type="Gene3D" id="3.40.20.10">
    <property type="entry name" value="Severin"/>
    <property type="match status" value="5"/>
</dbReference>
<reference evidence="12" key="1">
    <citation type="journal article" date="2004" name="Nature">
        <title>Genome duplication in the teleost fish Tetraodon nigroviridis reveals the early vertebrate proto-karyotype.</title>
        <authorList>
            <person name="Jaillon O."/>
            <person name="Aury J.-M."/>
            <person name="Brunet F."/>
            <person name="Petit J.-L."/>
            <person name="Stange-Thomann N."/>
            <person name="Mauceli E."/>
            <person name="Bouneau L."/>
            <person name="Fischer C."/>
            <person name="Ozouf-Costaz C."/>
            <person name="Bernot A."/>
            <person name="Nicaud S."/>
            <person name="Jaffe D."/>
            <person name="Fisher S."/>
            <person name="Lutfalla G."/>
            <person name="Dossat C."/>
            <person name="Segurens B."/>
            <person name="Dasilva C."/>
            <person name="Salanoubat M."/>
            <person name="Levy M."/>
            <person name="Boudet N."/>
            <person name="Castellano S."/>
            <person name="Anthouard V."/>
            <person name="Jubin C."/>
            <person name="Castelli V."/>
            <person name="Katinka M."/>
            <person name="Vacherie B."/>
            <person name="Biemont C."/>
            <person name="Skalli Z."/>
            <person name="Cattolico L."/>
            <person name="Poulain J."/>
            <person name="De Berardinis V."/>
            <person name="Cruaud C."/>
            <person name="Duprat S."/>
            <person name="Brottier P."/>
            <person name="Coutanceau J.-P."/>
            <person name="Gouzy J."/>
            <person name="Parra G."/>
            <person name="Lardier G."/>
            <person name="Chapple C."/>
            <person name="McKernan K.J."/>
            <person name="McEwan P."/>
            <person name="Bosak S."/>
            <person name="Kellis M."/>
            <person name="Volff J.-N."/>
            <person name="Guigo R."/>
            <person name="Zody M.C."/>
            <person name="Mesirov J."/>
            <person name="Lindblad-Toh K."/>
            <person name="Birren B."/>
            <person name="Nusbaum C."/>
            <person name="Kahn D."/>
            <person name="Robinson-Rechavi M."/>
            <person name="Laudet V."/>
            <person name="Schachter V."/>
            <person name="Quetier F."/>
            <person name="Saurin W."/>
            <person name="Scarpelli C."/>
            <person name="Wincker P."/>
            <person name="Lander E.S."/>
            <person name="Weissenbach J."/>
            <person name="Roest Crollius H."/>
        </authorList>
    </citation>
    <scope>NUCLEOTIDE SEQUENCE [LARGE SCALE GENOMIC DNA]</scope>
</reference>
<accession>H3DNK3</accession>
<name>H3DNK3_TETNG</name>
<proteinExistence type="inferred from homology"/>
<dbReference type="InterPro" id="IPR007123">
    <property type="entry name" value="Gelsolin-like_dom"/>
</dbReference>
<dbReference type="Proteomes" id="UP000007303">
    <property type="component" value="Unassembled WGS sequence"/>
</dbReference>
<keyword evidence="6" id="KW-0472">Membrane</keyword>
<dbReference type="GO" id="GO:0015629">
    <property type="term" value="C:actin cytoskeleton"/>
    <property type="evidence" value="ECO:0007669"/>
    <property type="project" value="TreeGrafter"/>
</dbReference>
<dbReference type="InterPro" id="IPR029006">
    <property type="entry name" value="ADF-H/Gelsolin-like_dom_sf"/>
</dbReference>
<sequence length="1033" mass="115909">MSLDERMKIFKDKEEQWKNKGKGAANDSVQFTVAGRMAKKGDVPNPNSLLEESPPVSLKRSAATPVKPHEEISSRSSLKVEGDKRLDKLESFLDKLHNKGGSTSKPSTIEVTTEMEKEVMTLDDEETFGNFYKTVSPSTLQESAVIMTEDDLSQIQSHTPTLTSTVAEHKRAVRPARRNQGSRNPLRALAARNDIRQVYTEQRLNVASVESKRIQAEKVAKHSRSNLADVALAGLASKENFRKVSLRSVKSTEVMTNNSSLPFNKLMLIRIKGRRHVQVRLVEPTARSLNSGDCFLLITPKNCFMWSGEFANVIEKAKASEMASFVQTKRDLGCKAPQVTVLEEGINTDSRWATEFWSLLGGKAQYRGAGEPDEDEVYESGVLDSNGVYRLQGDKLVPHEEAWASIPSVSLLDSKEVLVFDFGSEVYVWHGKDVPLGDRKVAVKLGKQLYSSSYDYSSCRVNPLDASCTNTDVPQKGEGRPSWTLFGRLSEHNETSLFKEKFLDWAERKKEESAQAEEVKVERLSFDLDLQPCDTKALLDGEPGPVKTVLEGVDIQRGYGTVRADDGRQAQLTTVSVEAWHIREHCEEELPQESVGQLHEGDAYIVRWTYSITTLVGRRQKPGELSSSTPGRERTACFFWQGRHSSISEKGTSALMTVELGSHRGSQVLVSEGKEPPCFLQLFQGGLIVHKGSREDGASQTAGWRLFCVRGEVEAEASLVEVDCQRSSLRSRASLVLLNAQKSLVYLWHGCKAHASARQVAKRAADRIQERRPSELGLRSSSSVTVEVVEEGSEPAELTEALGSRDNKAYDCMLQDPGKYNYTPRLFHLSASSGLFEAQEKLYPARVPEGIMAMPFLQENLYSAQQPALFMLDNRMEVYLWQGWQPEDTECTGSAKIRWNNERKCAMETVLQYCREKNPRRPPLAYLVLAGCEPLTFTNIFPHWEKDSRLTSKAESSKNKVALVKEALSKLSRQQYSVEELTRKPLPEGVDPLRLEDYLSDQDFRNLLQMSRVEFNALPTWKQKNLKKSKGLF</sequence>
<dbReference type="SMART" id="SM00153">
    <property type="entry name" value="VHP"/>
    <property type="match status" value="1"/>
</dbReference>
<dbReference type="GO" id="GO:0016020">
    <property type="term" value="C:membrane"/>
    <property type="evidence" value="ECO:0007669"/>
    <property type="project" value="UniProtKB-SubCell"/>
</dbReference>
<dbReference type="Pfam" id="PF00626">
    <property type="entry name" value="Gelsolin"/>
    <property type="match status" value="1"/>
</dbReference>
<dbReference type="FunFam" id="1.10.950.10:FF:000003">
    <property type="entry name" value="supervillin isoform X2"/>
    <property type="match status" value="1"/>
</dbReference>
<evidence type="ECO:0000256" key="1">
    <source>
        <dbReference type="ARBA" id="ARBA00004170"/>
    </source>
</evidence>
<dbReference type="STRING" id="99883.ENSTNIP00000022102"/>
<evidence type="ECO:0000256" key="3">
    <source>
        <dbReference type="ARBA" id="ARBA00008418"/>
    </source>
</evidence>
<dbReference type="OMA" id="MEKFWGC"/>
<dbReference type="InterPro" id="IPR036886">
    <property type="entry name" value="Villin_headpiece_dom_sf"/>
</dbReference>
<reference evidence="11" key="3">
    <citation type="submission" date="2025-09" db="UniProtKB">
        <authorList>
            <consortium name="Ensembl"/>
        </authorList>
    </citation>
    <scope>IDENTIFICATION</scope>
</reference>
<dbReference type="PANTHER" id="PTHR11977">
    <property type="entry name" value="VILLIN"/>
    <property type="match status" value="1"/>
</dbReference>
<dbReference type="Ensembl" id="ENSTNIT00000022339.1">
    <property type="protein sequence ID" value="ENSTNIP00000022102.1"/>
    <property type="gene ID" value="ENSTNIG00000018915.1"/>
</dbReference>
<evidence type="ECO:0000259" key="10">
    <source>
        <dbReference type="PROSITE" id="PS51089"/>
    </source>
</evidence>
<dbReference type="PANTHER" id="PTHR11977:SF87">
    <property type="entry name" value="SUPERVILLIN ISOFORM X1"/>
    <property type="match status" value="1"/>
</dbReference>
<comment type="similarity">
    <text evidence="3">Belongs to the villin/gelsolin family.</text>
</comment>
<dbReference type="InterPro" id="IPR003128">
    <property type="entry name" value="Villin_headpiece"/>
</dbReference>
<dbReference type="CDD" id="cd11293">
    <property type="entry name" value="gelsolin_S4_like"/>
    <property type="match status" value="1"/>
</dbReference>
<feature type="domain" description="HP" evidence="10">
    <location>
        <begin position="970"/>
        <end position="1033"/>
    </location>
</feature>
<keyword evidence="12" id="KW-1185">Reference proteome</keyword>
<comment type="subcellular location">
    <subcellularLocation>
        <location evidence="2">Cytoplasm</location>
        <location evidence="2">Cytoskeleton</location>
    </subcellularLocation>
    <subcellularLocation>
        <location evidence="1">Membrane</location>
        <topology evidence="1">Peripheral membrane protein</topology>
    </subcellularLocation>
</comment>
<reference evidence="11" key="2">
    <citation type="submission" date="2025-08" db="UniProtKB">
        <authorList>
            <consortium name="Ensembl"/>
        </authorList>
    </citation>
    <scope>IDENTIFICATION</scope>
</reference>
<feature type="compositionally biased region" description="Basic and acidic residues" evidence="9">
    <location>
        <begin position="67"/>
        <end position="79"/>
    </location>
</feature>
<evidence type="ECO:0000256" key="7">
    <source>
        <dbReference type="ARBA" id="ARBA00023203"/>
    </source>
</evidence>
<evidence type="ECO:0000313" key="11">
    <source>
        <dbReference type="Ensembl" id="ENSTNIP00000022102.1"/>
    </source>
</evidence>
<dbReference type="HOGENOM" id="CLU_001547_0_1_1"/>
<dbReference type="GO" id="GO:0005546">
    <property type="term" value="F:phosphatidylinositol-4,5-bisphosphate binding"/>
    <property type="evidence" value="ECO:0007669"/>
    <property type="project" value="TreeGrafter"/>
</dbReference>
<evidence type="ECO:0000256" key="5">
    <source>
        <dbReference type="ARBA" id="ARBA00022737"/>
    </source>
</evidence>